<feature type="signal peptide" evidence="2">
    <location>
        <begin position="1"/>
        <end position="19"/>
    </location>
</feature>
<feature type="transmembrane region" description="Helical" evidence="1">
    <location>
        <begin position="196"/>
        <end position="222"/>
    </location>
</feature>
<dbReference type="GeneID" id="37063878"/>
<dbReference type="EMBL" id="MSFL01000001">
    <property type="protein sequence ID" value="PWY92775.1"/>
    <property type="molecule type" value="Genomic_DNA"/>
</dbReference>
<accession>A0A317X361</accession>
<sequence>MSWCLTSLALLLICPGALATGWDDFADDLATDLAPLISLFGERLSTQFLSESTSLLDNFLFCVAPIGILTAVVSVIRVCGNSSLRAFIGRAQEGPGDAENELLSCVSEMTAEMFNEGGISRVLGRPRMLEVVGWEDVDAQTQERSFRVGTLRDALQEGVWVAGKGNWILDEKGYLPELDVPNLSLNKGIERRSQGWFYAAAVTGVVLQGGVLIYAAITVYLFPQQFKKDGSLVVSYAFPLFLLGTMMLCTGMFLCAFIIERASTECYLRPATPSKIYWLQPGEQEVGDQVFGAFLGVNEGPGSTLTQNLMYIKSVRSPENPGKSSLLLYFTVAVTMVGFVLQFVGERGLHASVILAEMGATFVMAVVRTCLRTKRTGPEENRLKGEERHLVEHKKQELDWFAFYLLGVEGFRLVLDAGLSSGTSSGTSQTSSQSPSLGARLMQTRIQLARLTSNPDEESSLAWDDLPIRRVARNLADTIESTMNILSSWKSMSGDTAGFDLAFTCQSLDKTTSPTTETYTIKLERSEDTLQWKVDETELEAVLGLWTWSLLKSDPKWLHSGLGRAVGLTISEAGKEETDLYFHKWIFRQREAKMVSSKMIPFDHQLFGYYSDTHPNDKSILTVKTNNTLETMAAQDIFIQFLRSALQAAARACCGLEQGQGAN</sequence>
<dbReference type="STRING" id="1448321.A0A317X361"/>
<feature type="transmembrane region" description="Helical" evidence="1">
    <location>
        <begin position="58"/>
        <end position="80"/>
    </location>
</feature>
<feature type="transmembrane region" description="Helical" evidence="1">
    <location>
        <begin position="326"/>
        <end position="345"/>
    </location>
</feature>
<dbReference type="AlphaFoldDB" id="A0A317X361"/>
<organism evidence="3 4">
    <name type="scientific">Aspergillus heteromorphus CBS 117.55</name>
    <dbReference type="NCBI Taxonomy" id="1448321"/>
    <lineage>
        <taxon>Eukaryota</taxon>
        <taxon>Fungi</taxon>
        <taxon>Dikarya</taxon>
        <taxon>Ascomycota</taxon>
        <taxon>Pezizomycotina</taxon>
        <taxon>Eurotiomycetes</taxon>
        <taxon>Eurotiomycetidae</taxon>
        <taxon>Eurotiales</taxon>
        <taxon>Aspergillaceae</taxon>
        <taxon>Aspergillus</taxon>
        <taxon>Aspergillus subgen. Circumdati</taxon>
    </lineage>
</organism>
<feature type="transmembrane region" description="Helical" evidence="1">
    <location>
        <begin position="234"/>
        <end position="259"/>
    </location>
</feature>
<comment type="caution">
    <text evidence="3">The sequence shown here is derived from an EMBL/GenBank/DDBJ whole genome shotgun (WGS) entry which is preliminary data.</text>
</comment>
<keyword evidence="2" id="KW-0732">Signal</keyword>
<proteinExistence type="predicted"/>
<feature type="chain" id="PRO_5016438569" evidence="2">
    <location>
        <begin position="20"/>
        <end position="663"/>
    </location>
</feature>
<keyword evidence="1" id="KW-1133">Transmembrane helix</keyword>
<dbReference type="RefSeq" id="XP_025404514.1">
    <property type="nucleotide sequence ID" value="XM_025541641.1"/>
</dbReference>
<evidence type="ECO:0000313" key="4">
    <source>
        <dbReference type="Proteomes" id="UP000247233"/>
    </source>
</evidence>
<dbReference type="Proteomes" id="UP000247233">
    <property type="component" value="Unassembled WGS sequence"/>
</dbReference>
<gene>
    <name evidence="3" type="ORF">BO70DRAFT_349091</name>
</gene>
<keyword evidence="4" id="KW-1185">Reference proteome</keyword>
<dbReference type="VEuPathDB" id="FungiDB:BO70DRAFT_349091"/>
<name>A0A317X361_9EURO</name>
<dbReference type="OrthoDB" id="7464126at2759"/>
<evidence type="ECO:0000256" key="1">
    <source>
        <dbReference type="SAM" id="Phobius"/>
    </source>
</evidence>
<evidence type="ECO:0000313" key="3">
    <source>
        <dbReference type="EMBL" id="PWY92775.1"/>
    </source>
</evidence>
<evidence type="ECO:0000256" key="2">
    <source>
        <dbReference type="SAM" id="SignalP"/>
    </source>
</evidence>
<keyword evidence="1" id="KW-0472">Membrane</keyword>
<reference evidence="3 4" key="1">
    <citation type="submission" date="2016-12" db="EMBL/GenBank/DDBJ databases">
        <title>The genomes of Aspergillus section Nigri reveals drivers in fungal speciation.</title>
        <authorList>
            <consortium name="DOE Joint Genome Institute"/>
            <person name="Vesth T.C."/>
            <person name="Nybo J."/>
            <person name="Theobald S."/>
            <person name="Brandl J."/>
            <person name="Frisvad J.C."/>
            <person name="Nielsen K.F."/>
            <person name="Lyhne E.K."/>
            <person name="Kogle M.E."/>
            <person name="Kuo A."/>
            <person name="Riley R."/>
            <person name="Clum A."/>
            <person name="Nolan M."/>
            <person name="Lipzen A."/>
            <person name="Salamov A."/>
            <person name="Henrissat B."/>
            <person name="Wiebenga A."/>
            <person name="De Vries R.P."/>
            <person name="Grigoriev I.V."/>
            <person name="Mortensen U.H."/>
            <person name="Andersen M.R."/>
            <person name="Baker S.E."/>
        </authorList>
    </citation>
    <scope>NUCLEOTIDE SEQUENCE [LARGE SCALE GENOMIC DNA]</scope>
    <source>
        <strain evidence="3 4">CBS 117.55</strain>
    </source>
</reference>
<protein>
    <submittedName>
        <fullName evidence="3">Uncharacterized protein</fullName>
    </submittedName>
</protein>
<keyword evidence="1" id="KW-0812">Transmembrane</keyword>